<evidence type="ECO:0000313" key="1">
    <source>
        <dbReference type="EMBL" id="OHA53925.1"/>
    </source>
</evidence>
<name>A0A1G2Q025_9BACT</name>
<dbReference type="AlphaFoldDB" id="A0A1G2Q025"/>
<evidence type="ECO:0000313" key="2">
    <source>
        <dbReference type="Proteomes" id="UP000177649"/>
    </source>
</evidence>
<sequence length="248" mass="28829">MTTQDIKEIPPEKLGFTGFILDYAWHSDLSQRNKYILSIFPSDLWEKVGISIDDANKYADVIFQNEGMLGKTVAEKIKENNDKYLEEIAQRLYAAFHIMKTATIWNEGLMKDENFKNKCAEIARAELQLLGLKMFSTLSLENKKKFLDQVFTSVMPPYALRLWADYAFTPLSENEFFEKNEKKTLPRTHLSDVIGKIGFIATIAWLRELPNYRNFENWASATSEFVLDSEKLKSYAMFDSAFFPYMNK</sequence>
<dbReference type="EMBL" id="MHTA01000027">
    <property type="protein sequence ID" value="OHA53925.1"/>
    <property type="molecule type" value="Genomic_DNA"/>
</dbReference>
<dbReference type="STRING" id="1802370.A2Z62_00310"/>
<proteinExistence type="predicted"/>
<gene>
    <name evidence="1" type="ORF">A2Z62_00310</name>
</gene>
<organism evidence="1 2">
    <name type="scientific">Candidatus Terrybacteria bacterium RIFCSPLOWO2_02_42_20</name>
    <dbReference type="NCBI Taxonomy" id="1802370"/>
    <lineage>
        <taxon>Bacteria</taxon>
        <taxon>Candidatus Terryibacteriota</taxon>
    </lineage>
</organism>
<protein>
    <submittedName>
        <fullName evidence="1">Uncharacterized protein</fullName>
    </submittedName>
</protein>
<reference evidence="1 2" key="1">
    <citation type="journal article" date="2016" name="Nat. Commun.">
        <title>Thousands of microbial genomes shed light on interconnected biogeochemical processes in an aquifer system.</title>
        <authorList>
            <person name="Anantharaman K."/>
            <person name="Brown C.T."/>
            <person name="Hug L.A."/>
            <person name="Sharon I."/>
            <person name="Castelle C.J."/>
            <person name="Probst A.J."/>
            <person name="Thomas B.C."/>
            <person name="Singh A."/>
            <person name="Wilkins M.J."/>
            <person name="Karaoz U."/>
            <person name="Brodie E.L."/>
            <person name="Williams K.H."/>
            <person name="Hubbard S.S."/>
            <person name="Banfield J.F."/>
        </authorList>
    </citation>
    <scope>NUCLEOTIDE SEQUENCE [LARGE SCALE GENOMIC DNA]</scope>
</reference>
<comment type="caution">
    <text evidence="1">The sequence shown here is derived from an EMBL/GenBank/DDBJ whole genome shotgun (WGS) entry which is preliminary data.</text>
</comment>
<dbReference type="Proteomes" id="UP000177649">
    <property type="component" value="Unassembled WGS sequence"/>
</dbReference>
<accession>A0A1G2Q025</accession>